<evidence type="ECO:0000259" key="5">
    <source>
        <dbReference type="Pfam" id="PF02570"/>
    </source>
</evidence>
<dbReference type="SUPFAM" id="SSF63965">
    <property type="entry name" value="Precorrin-8X methylmutase CbiC/CobH"/>
    <property type="match status" value="1"/>
</dbReference>
<dbReference type="Proteomes" id="UP001235849">
    <property type="component" value="Unassembled WGS sequence"/>
</dbReference>
<comment type="pathway">
    <text evidence="1">Cofactor biosynthesis; adenosylcobalamin biosynthesis.</text>
</comment>
<dbReference type="Pfam" id="PF02570">
    <property type="entry name" value="CbiC"/>
    <property type="match status" value="1"/>
</dbReference>
<reference evidence="6 7" key="1">
    <citation type="submission" date="2023-01" db="EMBL/GenBank/DDBJ databases">
        <title>Novel diversity within Roseofilum (Cyanobacteria; Desertifilaceae) from marine benthic mats with descriptions of four novel species.</title>
        <authorList>
            <person name="Wang Y."/>
            <person name="Berthold D.E."/>
            <person name="Hu J."/>
            <person name="Lefler F.W."/>
            <person name="Laughinghouse H.D. IV."/>
        </authorList>
    </citation>
    <scope>NUCLEOTIDE SEQUENCE [LARGE SCALE GENOMIC DNA]</scope>
    <source>
        <strain evidence="6 7">BLCC-M114</strain>
    </source>
</reference>
<keyword evidence="4" id="KW-0413">Isomerase</keyword>
<comment type="caution">
    <text evidence="6">The sequence shown here is derived from an EMBL/GenBank/DDBJ whole genome shotgun (WGS) entry which is preliminary data.</text>
</comment>
<protein>
    <submittedName>
        <fullName evidence="6">Cobalt-precorrin-8X methylmutase</fullName>
    </submittedName>
</protein>
<dbReference type="Gene3D" id="3.40.50.10230">
    <property type="entry name" value="Cobalamin biosynthesis CobH/CbiC, precorrin-8X methylmutase"/>
    <property type="match status" value="1"/>
</dbReference>
<dbReference type="EMBL" id="JAQOSO010000101">
    <property type="protein sequence ID" value="MDJ1176253.1"/>
    <property type="molecule type" value="Genomic_DNA"/>
</dbReference>
<organism evidence="6 7">
    <name type="scientific">Roseofilum capinflatum BLCC-M114</name>
    <dbReference type="NCBI Taxonomy" id="3022440"/>
    <lineage>
        <taxon>Bacteria</taxon>
        <taxon>Bacillati</taxon>
        <taxon>Cyanobacteriota</taxon>
        <taxon>Cyanophyceae</taxon>
        <taxon>Desertifilales</taxon>
        <taxon>Desertifilaceae</taxon>
        <taxon>Roseofilum</taxon>
        <taxon>Roseofilum capinflatum</taxon>
    </lineage>
</organism>
<proteinExistence type="inferred from homology"/>
<dbReference type="InterPro" id="IPR036588">
    <property type="entry name" value="CobH/CbiC_sf"/>
</dbReference>
<dbReference type="InterPro" id="IPR003722">
    <property type="entry name" value="Cbl_synth_CobH/CbiC"/>
</dbReference>
<evidence type="ECO:0000256" key="4">
    <source>
        <dbReference type="ARBA" id="ARBA00023235"/>
    </source>
</evidence>
<dbReference type="RefSeq" id="WP_283768541.1">
    <property type="nucleotide sequence ID" value="NZ_JAQOSO010000101.1"/>
</dbReference>
<evidence type="ECO:0000256" key="1">
    <source>
        <dbReference type="ARBA" id="ARBA00004953"/>
    </source>
</evidence>
<keyword evidence="7" id="KW-1185">Reference proteome</keyword>
<dbReference type="PANTHER" id="PTHR43588">
    <property type="entry name" value="COBALT-PRECORRIN-8 METHYLMUTASE"/>
    <property type="match status" value="1"/>
</dbReference>
<accession>A0ABT7BAN7</accession>
<gene>
    <name evidence="6" type="ORF">PMG25_19400</name>
</gene>
<dbReference type="PANTHER" id="PTHR43588:SF1">
    <property type="entry name" value="COBALT-PRECORRIN-8 METHYLMUTASE"/>
    <property type="match status" value="1"/>
</dbReference>
<evidence type="ECO:0000313" key="6">
    <source>
        <dbReference type="EMBL" id="MDJ1176253.1"/>
    </source>
</evidence>
<feature type="domain" description="Cobalamin biosynthesis precorrin-8X methylmutase CobH/CbiC" evidence="5">
    <location>
        <begin position="8"/>
        <end position="197"/>
    </location>
</feature>
<evidence type="ECO:0000256" key="2">
    <source>
        <dbReference type="ARBA" id="ARBA00009774"/>
    </source>
</evidence>
<evidence type="ECO:0000256" key="3">
    <source>
        <dbReference type="ARBA" id="ARBA00022573"/>
    </source>
</evidence>
<comment type="similarity">
    <text evidence="2">Belongs to the CobH/CbiC family.</text>
</comment>
<name>A0ABT7BAN7_9CYAN</name>
<sequence>MKKSEHPIALESFATIDREIGPHSLNDQEYAIARRIIHTTADFEFKDLLWFSPTAIESGIEALRQQSPIITDVSMVNMGIRNLVAQTFNNPLFIAVEAAPEAEPGKTRTETGMLQLARQFPNAIFAIGNAPTALLALCEAIAQGRVQPALVIGAPVGFVSVVESKSRLRQLAVPQIGIKGRKGGSPVAAAIVNALIHLA</sequence>
<dbReference type="NCBIfam" id="NF004620">
    <property type="entry name" value="PRK05954.1"/>
    <property type="match status" value="1"/>
</dbReference>
<keyword evidence="3" id="KW-0169">Cobalamin biosynthesis</keyword>
<evidence type="ECO:0000313" key="7">
    <source>
        <dbReference type="Proteomes" id="UP001235849"/>
    </source>
</evidence>